<dbReference type="AlphaFoldDB" id="A0A9X2Z7B9"/>
<gene>
    <name evidence="5" type="ORF">H7K45_23420</name>
</gene>
<evidence type="ECO:0000313" key="6">
    <source>
        <dbReference type="Proteomes" id="UP001141629"/>
    </source>
</evidence>
<proteinExistence type="inferred from homology"/>
<comment type="similarity">
    <text evidence="2">Belongs to the threonine aldolase family.</text>
</comment>
<evidence type="ECO:0000313" key="5">
    <source>
        <dbReference type="EMBL" id="MCV7423510.1"/>
    </source>
</evidence>
<dbReference type="EMBL" id="JACKVK010000012">
    <property type="protein sequence ID" value="MCV7423510.1"/>
    <property type="molecule type" value="Genomic_DNA"/>
</dbReference>
<dbReference type="GO" id="GO:0016829">
    <property type="term" value="F:lyase activity"/>
    <property type="evidence" value="ECO:0007669"/>
    <property type="project" value="InterPro"/>
</dbReference>
<evidence type="ECO:0000259" key="4">
    <source>
        <dbReference type="Pfam" id="PF01212"/>
    </source>
</evidence>
<dbReference type="Proteomes" id="UP001141629">
    <property type="component" value="Unassembled WGS sequence"/>
</dbReference>
<dbReference type="Pfam" id="PF01212">
    <property type="entry name" value="Beta_elim_lyase"/>
    <property type="match status" value="1"/>
</dbReference>
<dbReference type="InterPro" id="IPR015422">
    <property type="entry name" value="PyrdxlP-dep_Trfase_small"/>
</dbReference>
<accession>A0A9X2Z7B9</accession>
<feature type="domain" description="Aromatic amino acid beta-eliminating lyase/threonine aldolase" evidence="4">
    <location>
        <begin position="5"/>
        <end position="289"/>
    </location>
</feature>
<comment type="cofactor">
    <cofactor evidence="1">
        <name>pyridoxal 5'-phosphate</name>
        <dbReference type="ChEBI" id="CHEBI:597326"/>
    </cofactor>
</comment>
<dbReference type="PANTHER" id="PTHR48097">
    <property type="entry name" value="L-THREONINE ALDOLASE-RELATED"/>
    <property type="match status" value="1"/>
</dbReference>
<organism evidence="5 6">
    <name type="scientific">Mycobacterium yunnanensis</name>
    <dbReference type="NCBI Taxonomy" id="368477"/>
    <lineage>
        <taxon>Bacteria</taxon>
        <taxon>Bacillati</taxon>
        <taxon>Actinomycetota</taxon>
        <taxon>Actinomycetes</taxon>
        <taxon>Mycobacteriales</taxon>
        <taxon>Mycobacteriaceae</taxon>
        <taxon>Mycobacterium</taxon>
    </lineage>
</organism>
<name>A0A9X2Z7B9_9MYCO</name>
<keyword evidence="3" id="KW-0663">Pyridoxal phosphate</keyword>
<dbReference type="RefSeq" id="WP_263998464.1">
    <property type="nucleotide sequence ID" value="NZ_JACKVK010000012.1"/>
</dbReference>
<dbReference type="Gene3D" id="3.40.640.10">
    <property type="entry name" value="Type I PLP-dependent aspartate aminotransferase-like (Major domain)"/>
    <property type="match status" value="1"/>
</dbReference>
<reference evidence="5" key="1">
    <citation type="submission" date="2020-07" db="EMBL/GenBank/DDBJ databases">
        <authorList>
            <person name="Pettersson B.M.F."/>
            <person name="Behra P.R.K."/>
            <person name="Ramesh M."/>
            <person name="Das S."/>
            <person name="Dasgupta S."/>
            <person name="Kirsebom L.A."/>
        </authorList>
    </citation>
    <scope>NUCLEOTIDE SEQUENCE</scope>
    <source>
        <strain evidence="5">DSM 44838</strain>
    </source>
</reference>
<dbReference type="SUPFAM" id="SSF53383">
    <property type="entry name" value="PLP-dependent transferases"/>
    <property type="match status" value="1"/>
</dbReference>
<reference evidence="5" key="2">
    <citation type="journal article" date="2022" name="BMC Genomics">
        <title>Comparative genome analysis of mycobacteria focusing on tRNA and non-coding RNA.</title>
        <authorList>
            <person name="Behra P.R.K."/>
            <person name="Pettersson B.M.F."/>
            <person name="Ramesh M."/>
            <person name="Das S."/>
            <person name="Dasgupta S."/>
            <person name="Kirsebom L.A."/>
        </authorList>
    </citation>
    <scope>NUCLEOTIDE SEQUENCE</scope>
    <source>
        <strain evidence="5">DSM 44838</strain>
    </source>
</reference>
<dbReference type="GO" id="GO:0006520">
    <property type="term" value="P:amino acid metabolic process"/>
    <property type="evidence" value="ECO:0007669"/>
    <property type="project" value="InterPro"/>
</dbReference>
<dbReference type="InterPro" id="IPR015424">
    <property type="entry name" value="PyrdxlP-dep_Trfase"/>
</dbReference>
<sequence length="347" mass="36832">MTYVLASDNWSGAHPEVLDALIAANAGEEMSYGRDRYTARLQDIIRSHFGPRAEAFPVFNGTGANVVALQSMQPSWGGVICASSAHVNTDEGGAPERVAGLKMLPAATTDGKLTPRHVRELARDFGNVHHAQPSVVSITQSTELGTLYTPDEIADIADLAHGYGMSVHLDGARLANAAAALDVPLSALTTDLGVDVVSLGGTKNGLLFGELVVVLDPARSVGIGYIRKYTMQLASKMRYISAQFIALLEGDLWLRGAHHANAQAALLRSLVEDVPGLTITQPTQANAVFAILPPAIDDAVRRIAEFQTWNSVTGEVRWMCSHETDDATVRGFAAALHELSAGLIAGC</sequence>
<evidence type="ECO:0000256" key="2">
    <source>
        <dbReference type="ARBA" id="ARBA00006966"/>
    </source>
</evidence>
<dbReference type="InterPro" id="IPR015421">
    <property type="entry name" value="PyrdxlP-dep_Trfase_major"/>
</dbReference>
<protein>
    <submittedName>
        <fullName evidence="5">Threonine aldolase</fullName>
    </submittedName>
</protein>
<comment type="caution">
    <text evidence="5">The sequence shown here is derived from an EMBL/GenBank/DDBJ whole genome shotgun (WGS) entry which is preliminary data.</text>
</comment>
<keyword evidence="6" id="KW-1185">Reference proteome</keyword>
<evidence type="ECO:0000256" key="3">
    <source>
        <dbReference type="ARBA" id="ARBA00022898"/>
    </source>
</evidence>
<evidence type="ECO:0000256" key="1">
    <source>
        <dbReference type="ARBA" id="ARBA00001933"/>
    </source>
</evidence>
<dbReference type="Gene3D" id="3.90.1150.10">
    <property type="entry name" value="Aspartate Aminotransferase, domain 1"/>
    <property type="match status" value="1"/>
</dbReference>
<dbReference type="InterPro" id="IPR001597">
    <property type="entry name" value="ArAA_b-elim_lyase/Thr_aldolase"/>
</dbReference>
<dbReference type="PANTHER" id="PTHR48097:SF5">
    <property type="entry name" value="LOW SPECIFICITY L-THREONINE ALDOLASE"/>
    <property type="match status" value="1"/>
</dbReference>